<evidence type="ECO:0000256" key="3">
    <source>
        <dbReference type="ARBA" id="ARBA00023128"/>
    </source>
</evidence>
<evidence type="ECO:0000259" key="5">
    <source>
        <dbReference type="Pfam" id="PF14881"/>
    </source>
</evidence>
<dbReference type="AlphaFoldDB" id="A0A8J4Y3Y7"/>
<reference evidence="6" key="1">
    <citation type="submission" date="2020-07" db="EMBL/GenBank/DDBJ databases">
        <title>The High-quality genome of the commercially important snow crab, Chionoecetes opilio.</title>
        <authorList>
            <person name="Jeong J.-H."/>
            <person name="Ryu S."/>
        </authorList>
    </citation>
    <scope>NUCLEOTIDE SEQUENCE</scope>
    <source>
        <strain evidence="6">MADBK_172401_WGS</strain>
        <tissue evidence="6">Digestive gland</tissue>
    </source>
</reference>
<dbReference type="SUPFAM" id="SSF52490">
    <property type="entry name" value="Tubulin nucleotide-binding domain-like"/>
    <property type="match status" value="1"/>
</dbReference>
<dbReference type="InterPro" id="IPR049942">
    <property type="entry name" value="DML1/Misato"/>
</dbReference>
<dbReference type="EMBL" id="JACEEZ010012726">
    <property type="protein sequence ID" value="KAG0720520.1"/>
    <property type="molecule type" value="Genomic_DNA"/>
</dbReference>
<comment type="caution">
    <text evidence="6">The sequence shown here is derived from an EMBL/GenBank/DDBJ whole genome shotgun (WGS) entry which is preliminary data.</text>
</comment>
<proteinExistence type="inferred from homology"/>
<comment type="similarity">
    <text evidence="2">Belongs to the misato family.</text>
</comment>
<dbReference type="InterPro" id="IPR019605">
    <property type="entry name" value="Misato_II_tubulin-like"/>
</dbReference>
<evidence type="ECO:0000313" key="6">
    <source>
        <dbReference type="EMBL" id="KAG0720520.1"/>
    </source>
</evidence>
<dbReference type="CDD" id="cd06060">
    <property type="entry name" value="misato"/>
    <property type="match status" value="1"/>
</dbReference>
<organism evidence="6 7">
    <name type="scientific">Chionoecetes opilio</name>
    <name type="common">Atlantic snow crab</name>
    <name type="synonym">Cancer opilio</name>
    <dbReference type="NCBI Taxonomy" id="41210"/>
    <lineage>
        <taxon>Eukaryota</taxon>
        <taxon>Metazoa</taxon>
        <taxon>Ecdysozoa</taxon>
        <taxon>Arthropoda</taxon>
        <taxon>Crustacea</taxon>
        <taxon>Multicrustacea</taxon>
        <taxon>Malacostraca</taxon>
        <taxon>Eumalacostraca</taxon>
        <taxon>Eucarida</taxon>
        <taxon>Decapoda</taxon>
        <taxon>Pleocyemata</taxon>
        <taxon>Brachyura</taxon>
        <taxon>Eubrachyura</taxon>
        <taxon>Majoidea</taxon>
        <taxon>Majidae</taxon>
        <taxon>Chionoecetes</taxon>
    </lineage>
</organism>
<feature type="domain" description="Misato Segment II tubulin-like" evidence="4">
    <location>
        <begin position="6"/>
        <end position="120"/>
    </location>
</feature>
<gene>
    <name evidence="6" type="primary">msto1</name>
    <name evidence="6" type="ORF">GWK47_006729</name>
</gene>
<evidence type="ECO:0000256" key="2">
    <source>
        <dbReference type="ARBA" id="ARBA00008507"/>
    </source>
</evidence>
<sequence length="575" mass="63466">MSQTTRELITLQVGHHANFIGTHWWNLQEASFIYSTTASTDINHDFLFREGITSQRQETYTPRLLAIDLKGSLHSLPAGGSLYTDVRSDPSTSEAAWDGQVELIHQLSQEKNEFLRDLEQEDAKFRGPADEDKDICIDDTKPSESEATSSKRIYDLTKSVKVWSDYLCPHLHPKTIYLLDNLKVNVGRASANASEHVWGFSSGYSAFHREEIEEEITDRIRCLAESCNSLQGFQILSDIHDGMGGIGCGILEHLADEYTSKDSITFATSPPHLIPTTGPARMLMQASIIQSYTEMYQLSSMLIPLNMRKSALDFEAPYCTYPHLALKDHNAYTTSSIMAAFLDTISLAYRSRSSPLPFTSVVDLLTPAGRKVAGGSLSLPLGIKSSQSFVDWLHQQDSYPVSVSAGCTHINEPISELLTIRGIPASGLNRSDTKLPRKRFSTNAAQLYYEFLQAARKPPSQRLVAGVEDPLKLHAPFPNIFAPSVTDDGYIDKHPNTSAAAVRSVPCMAGLHQSQGVADLLQQLLTSAKKFDVMKVPSLLEEGADKDSWAATTEGLQDILNNYGANNESLNSDDD</sequence>
<dbReference type="OrthoDB" id="271881at2759"/>
<dbReference type="PANTHER" id="PTHR13391:SF0">
    <property type="entry name" value="PROTEIN MISATO HOMOLOG 1"/>
    <property type="match status" value="1"/>
</dbReference>
<dbReference type="InterPro" id="IPR029209">
    <property type="entry name" value="DML1/Misato_tubulin"/>
</dbReference>
<dbReference type="Gene3D" id="3.40.50.1440">
    <property type="entry name" value="Tubulin/FtsZ, GTPase domain"/>
    <property type="match status" value="1"/>
</dbReference>
<evidence type="ECO:0000313" key="7">
    <source>
        <dbReference type="Proteomes" id="UP000770661"/>
    </source>
</evidence>
<keyword evidence="7" id="KW-1185">Reference proteome</keyword>
<dbReference type="Proteomes" id="UP000770661">
    <property type="component" value="Unassembled WGS sequence"/>
</dbReference>
<dbReference type="Pfam" id="PF14881">
    <property type="entry name" value="Tubulin_3"/>
    <property type="match status" value="1"/>
</dbReference>
<dbReference type="GO" id="GO:0007005">
    <property type="term" value="P:mitochondrion organization"/>
    <property type="evidence" value="ECO:0007669"/>
    <property type="project" value="InterPro"/>
</dbReference>
<evidence type="ECO:0000256" key="1">
    <source>
        <dbReference type="ARBA" id="ARBA00004173"/>
    </source>
</evidence>
<dbReference type="Pfam" id="PF10644">
    <property type="entry name" value="Misat_Tub_SegII"/>
    <property type="match status" value="1"/>
</dbReference>
<dbReference type="InterPro" id="IPR036525">
    <property type="entry name" value="Tubulin/FtsZ_GTPase_sf"/>
</dbReference>
<protein>
    <submittedName>
        <fullName evidence="6">Protein misato 1</fullName>
    </submittedName>
</protein>
<comment type="subcellular location">
    <subcellularLocation>
        <location evidence="1">Mitochondrion</location>
    </subcellularLocation>
</comment>
<accession>A0A8J4Y3Y7</accession>
<evidence type="ECO:0000259" key="4">
    <source>
        <dbReference type="Pfam" id="PF10644"/>
    </source>
</evidence>
<dbReference type="PANTHER" id="PTHR13391">
    <property type="entry name" value="MITOCHONDRIAL DISTRIBUTION REGULATOR MISATO"/>
    <property type="match status" value="1"/>
</dbReference>
<dbReference type="GO" id="GO:0005739">
    <property type="term" value="C:mitochondrion"/>
    <property type="evidence" value="ECO:0007669"/>
    <property type="project" value="UniProtKB-SubCell"/>
</dbReference>
<name>A0A8J4Y3Y7_CHIOP</name>
<keyword evidence="3" id="KW-0496">Mitochondrion</keyword>
<feature type="domain" description="DML1/Misato tubulin" evidence="5">
    <location>
        <begin position="157"/>
        <end position="349"/>
    </location>
</feature>